<dbReference type="GeneID" id="43579376"/>
<dbReference type="Proteomes" id="UP000398389">
    <property type="component" value="Unassembled WGS sequence"/>
</dbReference>
<protein>
    <submittedName>
        <fullName evidence="1">Uncharacterized protein</fullName>
    </submittedName>
</protein>
<dbReference type="RefSeq" id="XP_031851167.1">
    <property type="nucleotide sequence ID" value="XM_031995276.1"/>
</dbReference>
<reference evidence="1 2" key="1">
    <citation type="submission" date="2019-09" db="EMBL/GenBank/DDBJ databases">
        <authorList>
            <person name="Brejova B."/>
        </authorList>
    </citation>
    <scope>NUCLEOTIDE SEQUENCE [LARGE SCALE GENOMIC DNA]</scope>
</reference>
<proteinExistence type="predicted"/>
<accession>A0A5E8B1P5</accession>
<evidence type="ECO:0000313" key="1">
    <source>
        <dbReference type="EMBL" id="VVT44845.1"/>
    </source>
</evidence>
<organism evidence="1 2">
    <name type="scientific">Magnusiomyces paraingens</name>
    <dbReference type="NCBI Taxonomy" id="2606893"/>
    <lineage>
        <taxon>Eukaryota</taxon>
        <taxon>Fungi</taxon>
        <taxon>Dikarya</taxon>
        <taxon>Ascomycota</taxon>
        <taxon>Saccharomycotina</taxon>
        <taxon>Dipodascomycetes</taxon>
        <taxon>Dipodascales</taxon>
        <taxon>Dipodascaceae</taxon>
        <taxon>Magnusiomyces</taxon>
    </lineage>
</organism>
<keyword evidence="2" id="KW-1185">Reference proteome</keyword>
<gene>
    <name evidence="1" type="ORF">SAPINGB_P000553</name>
</gene>
<name>A0A5E8B1P5_9ASCO</name>
<dbReference type="EMBL" id="CABVLU010000001">
    <property type="protein sequence ID" value="VVT44845.1"/>
    <property type="molecule type" value="Genomic_DNA"/>
</dbReference>
<dbReference type="AlphaFoldDB" id="A0A5E8B1P5"/>
<evidence type="ECO:0000313" key="2">
    <source>
        <dbReference type="Proteomes" id="UP000398389"/>
    </source>
</evidence>
<sequence length="214" mass="25157">MECFVFVKVKYPDEKEEDFVVGKFFDLDKCEKLELDSDLKLHEKQKGKLVLGFRSTDFKTVNWFSAVPLKRVGNLSFIISPPYHKDKEDNFYLMQYLFDPNVFARFEREDDKPVDLALYEDEDEIGGQFQTKINQKNMNLTIEEVAERSKNVLEKRRKVTKYLNRHYEKYLVGGAQFSGIIQLANEEIIATAKNLQEWKGKREILFSNLHPGVI</sequence>